<dbReference type="InterPro" id="IPR013762">
    <property type="entry name" value="Integrase-like_cat_sf"/>
</dbReference>
<dbReference type="PROSITE" id="PS51900">
    <property type="entry name" value="CB"/>
    <property type="match status" value="1"/>
</dbReference>
<dbReference type="PANTHER" id="PTHR30349">
    <property type="entry name" value="PHAGE INTEGRASE-RELATED"/>
    <property type="match status" value="1"/>
</dbReference>
<dbReference type="RefSeq" id="WP_349427473.1">
    <property type="nucleotide sequence ID" value="NZ_CP151632.1"/>
</dbReference>
<dbReference type="InterPro" id="IPR050090">
    <property type="entry name" value="Tyrosine_recombinase_XerCD"/>
</dbReference>
<dbReference type="Gene3D" id="1.10.443.10">
    <property type="entry name" value="Intergrase catalytic core"/>
    <property type="match status" value="1"/>
</dbReference>
<evidence type="ECO:0000256" key="1">
    <source>
        <dbReference type="ARBA" id="ARBA00008857"/>
    </source>
</evidence>
<name>A0AAU6S7H1_9MICO</name>
<dbReference type="GO" id="GO:0003677">
    <property type="term" value="F:DNA binding"/>
    <property type="evidence" value="ECO:0007669"/>
    <property type="project" value="UniProtKB-UniRule"/>
</dbReference>
<dbReference type="PANTHER" id="PTHR30349:SF64">
    <property type="entry name" value="PROPHAGE INTEGRASE INTD-RELATED"/>
    <property type="match status" value="1"/>
</dbReference>
<dbReference type="InterPro" id="IPR044068">
    <property type="entry name" value="CB"/>
</dbReference>
<organism evidence="8">
    <name type="scientific">Microbacterium sp. LWS13-1.2</name>
    <dbReference type="NCBI Taxonomy" id="3135264"/>
    <lineage>
        <taxon>Bacteria</taxon>
        <taxon>Bacillati</taxon>
        <taxon>Actinomycetota</taxon>
        <taxon>Actinomycetes</taxon>
        <taxon>Micrococcales</taxon>
        <taxon>Microbacteriaceae</taxon>
        <taxon>Microbacterium</taxon>
    </lineage>
</organism>
<evidence type="ECO:0000259" key="7">
    <source>
        <dbReference type="PROSITE" id="PS51900"/>
    </source>
</evidence>
<evidence type="ECO:0000256" key="3">
    <source>
        <dbReference type="ARBA" id="ARBA00023172"/>
    </source>
</evidence>
<keyword evidence="3" id="KW-0233">DNA recombination</keyword>
<protein>
    <submittedName>
        <fullName evidence="8">Site-specific integrase</fullName>
    </submittedName>
</protein>
<dbReference type="Pfam" id="PF00589">
    <property type="entry name" value="Phage_integrase"/>
    <property type="match status" value="1"/>
</dbReference>
<feature type="domain" description="Tyr recombinase" evidence="6">
    <location>
        <begin position="161"/>
        <end position="347"/>
    </location>
</feature>
<dbReference type="CDD" id="cd00796">
    <property type="entry name" value="INT_Rci_Hp1_C"/>
    <property type="match status" value="1"/>
</dbReference>
<comment type="similarity">
    <text evidence="1">Belongs to the 'phage' integrase family.</text>
</comment>
<dbReference type="SUPFAM" id="SSF56349">
    <property type="entry name" value="DNA breaking-rejoining enzymes"/>
    <property type="match status" value="1"/>
</dbReference>
<feature type="domain" description="Core-binding (CB)" evidence="7">
    <location>
        <begin position="57"/>
        <end position="136"/>
    </location>
</feature>
<feature type="region of interest" description="Disordered" evidence="5">
    <location>
        <begin position="219"/>
        <end position="242"/>
    </location>
</feature>
<dbReference type="InterPro" id="IPR011010">
    <property type="entry name" value="DNA_brk_join_enz"/>
</dbReference>
<dbReference type="GO" id="GO:0006310">
    <property type="term" value="P:DNA recombination"/>
    <property type="evidence" value="ECO:0007669"/>
    <property type="project" value="UniProtKB-KW"/>
</dbReference>
<evidence type="ECO:0000259" key="6">
    <source>
        <dbReference type="PROSITE" id="PS51898"/>
    </source>
</evidence>
<gene>
    <name evidence="8" type="ORF">MRBLWS13_000474</name>
</gene>
<accession>A0AAU6S7H1</accession>
<reference evidence="8" key="1">
    <citation type="submission" date="2024-04" db="EMBL/GenBank/DDBJ databases">
        <authorList>
            <person name="Roder T."/>
            <person name="Oberhansli S."/>
            <person name="Kreuzer M."/>
        </authorList>
    </citation>
    <scope>NUCLEOTIDE SEQUENCE</scope>
    <source>
        <strain evidence="8">LWS13-1.2</strain>
    </source>
</reference>
<dbReference type="AlphaFoldDB" id="A0AAU6S7H1"/>
<evidence type="ECO:0000313" key="8">
    <source>
        <dbReference type="EMBL" id="WZO32866.1"/>
    </source>
</evidence>
<dbReference type="PROSITE" id="PS51898">
    <property type="entry name" value="TYR_RECOMBINASE"/>
    <property type="match status" value="1"/>
</dbReference>
<evidence type="ECO:0000256" key="2">
    <source>
        <dbReference type="ARBA" id="ARBA00023125"/>
    </source>
</evidence>
<dbReference type="EMBL" id="CP151632">
    <property type="protein sequence ID" value="WZO32866.1"/>
    <property type="molecule type" value="Genomic_DNA"/>
</dbReference>
<dbReference type="InterPro" id="IPR002104">
    <property type="entry name" value="Integrase_catalytic"/>
</dbReference>
<dbReference type="InterPro" id="IPR010998">
    <property type="entry name" value="Integrase_recombinase_N"/>
</dbReference>
<evidence type="ECO:0000256" key="4">
    <source>
        <dbReference type="PROSITE-ProRule" id="PRU01248"/>
    </source>
</evidence>
<dbReference type="Gene3D" id="1.10.150.130">
    <property type="match status" value="1"/>
</dbReference>
<dbReference type="GO" id="GO:0015074">
    <property type="term" value="P:DNA integration"/>
    <property type="evidence" value="ECO:0007669"/>
    <property type="project" value="InterPro"/>
</dbReference>
<sequence length="371" mass="41391">MSVQKTDNGRYRARPKVGRTVITSKTFDRKKDADDWHAQQLRSFHLGAFVHPSAGKEKFGAVLDRWRAQREGTIGAKTFKNEGYALKHVEPLRNRPIASLDKGEWEALYTRLLRTLSRGTVLRTRDSLSALYEWAVEENIVPKNVIRASRVPKGTAERPTREIYPYNLAELRAVHEAMSERTNQTNADIVLVLGLTGLRWGELAALRVRDVQELPYPAVRPTRSKSDGAPLRNVTKGGQPRTVPMADDVATIVFALIDGRGPNELVFPNTVGTFRQEANWKRDAHWDDVKRGRRVHDLRHTFATLSLGNGVDIKTVQNWLGHSTAKLTLDTYGHYMKSDADTAGIARLNGALAGDAGGTAARKLRRATSGE</sequence>
<proteinExistence type="inferred from homology"/>
<keyword evidence="2 4" id="KW-0238">DNA-binding</keyword>
<evidence type="ECO:0000256" key="5">
    <source>
        <dbReference type="SAM" id="MobiDB-lite"/>
    </source>
</evidence>